<evidence type="ECO:0000313" key="3">
    <source>
        <dbReference type="Proteomes" id="UP000703038"/>
    </source>
</evidence>
<evidence type="ECO:0000313" key="2">
    <source>
        <dbReference type="EMBL" id="MBM7417180.1"/>
    </source>
</evidence>
<gene>
    <name evidence="2" type="ORF">JOE42_003913</name>
</gene>
<feature type="region of interest" description="Disordered" evidence="1">
    <location>
        <begin position="1"/>
        <end position="25"/>
    </location>
</feature>
<organism evidence="2 3">
    <name type="scientific">Rhodococcoides corynebacterioides</name>
    <dbReference type="NCBI Taxonomy" id="53972"/>
    <lineage>
        <taxon>Bacteria</taxon>
        <taxon>Bacillati</taxon>
        <taxon>Actinomycetota</taxon>
        <taxon>Actinomycetes</taxon>
        <taxon>Mycobacteriales</taxon>
        <taxon>Nocardiaceae</taxon>
        <taxon>Rhodococcoides</taxon>
    </lineage>
</organism>
<accession>A0ABS2KZ11</accession>
<keyword evidence="3" id="KW-1185">Reference proteome</keyword>
<proteinExistence type="predicted"/>
<sequence length="145" mass="16607">MSDDREKMSADHRRPNGSDDATVSAVGSVSEALEWVERARGHLYTFHQLMGHADLQFGSAADELRDAGHGDAADALEREVIGRNVIEGRWTFQMVEDFDDGYWTTAREHERRIRDDLMDGRRHVFEAEMKEDRRTHGERGHEATP</sequence>
<dbReference type="EMBL" id="JAFBBK010000001">
    <property type="protein sequence ID" value="MBM7417180.1"/>
    <property type="molecule type" value="Genomic_DNA"/>
</dbReference>
<dbReference type="RefSeq" id="WP_204869820.1">
    <property type="nucleotide sequence ID" value="NZ_JAFBBK010000001.1"/>
</dbReference>
<reference evidence="2 3" key="1">
    <citation type="submission" date="2021-01" db="EMBL/GenBank/DDBJ databases">
        <title>Genomics of switchgrass bacterial isolates.</title>
        <authorList>
            <person name="Shade A."/>
        </authorList>
    </citation>
    <scope>NUCLEOTIDE SEQUENCE [LARGE SCALE GENOMIC DNA]</scope>
    <source>
        <strain evidence="2 3">PvP111</strain>
    </source>
</reference>
<protein>
    <submittedName>
        <fullName evidence="2">Uncharacterized protein</fullName>
    </submittedName>
</protein>
<feature type="compositionally biased region" description="Basic and acidic residues" evidence="1">
    <location>
        <begin position="1"/>
        <end position="17"/>
    </location>
</feature>
<dbReference type="Proteomes" id="UP000703038">
    <property type="component" value="Unassembled WGS sequence"/>
</dbReference>
<comment type="caution">
    <text evidence="2">The sequence shown here is derived from an EMBL/GenBank/DDBJ whole genome shotgun (WGS) entry which is preliminary data.</text>
</comment>
<name>A0ABS2KZ11_9NOCA</name>
<evidence type="ECO:0000256" key="1">
    <source>
        <dbReference type="SAM" id="MobiDB-lite"/>
    </source>
</evidence>